<evidence type="ECO:0000313" key="2">
    <source>
        <dbReference type="Proteomes" id="UP000712281"/>
    </source>
</evidence>
<evidence type="ECO:0000313" key="1">
    <source>
        <dbReference type="EMBL" id="KAF2608839.1"/>
    </source>
</evidence>
<dbReference type="AlphaFoldDB" id="A0A8S9LSM5"/>
<organism evidence="1 2">
    <name type="scientific">Brassica cretica</name>
    <name type="common">Mustard</name>
    <dbReference type="NCBI Taxonomy" id="69181"/>
    <lineage>
        <taxon>Eukaryota</taxon>
        <taxon>Viridiplantae</taxon>
        <taxon>Streptophyta</taxon>
        <taxon>Embryophyta</taxon>
        <taxon>Tracheophyta</taxon>
        <taxon>Spermatophyta</taxon>
        <taxon>Magnoliopsida</taxon>
        <taxon>eudicotyledons</taxon>
        <taxon>Gunneridae</taxon>
        <taxon>Pentapetalae</taxon>
        <taxon>rosids</taxon>
        <taxon>malvids</taxon>
        <taxon>Brassicales</taxon>
        <taxon>Brassicaceae</taxon>
        <taxon>Brassiceae</taxon>
        <taxon>Brassica</taxon>
    </lineage>
</organism>
<sequence length="125" mass="14651">MRLRLTVPVQNFTSLLDKAKRMGDIWIVCEMEPGLFRECDSLVRNMQGRLEILAVSVHAEGDTSMNHYDDYDDMALQTNKPLNLARKWRSKRWGVRRRVNCLLLLRMAEIDMDDSKADLKDFNSF</sequence>
<name>A0A8S9LSM5_BRACR</name>
<dbReference type="OrthoDB" id="1962051at2759"/>
<dbReference type="Gene3D" id="3.30.70.240">
    <property type="match status" value="1"/>
</dbReference>
<protein>
    <submittedName>
        <fullName evidence="1">Uncharacterized protein</fullName>
    </submittedName>
</protein>
<proteinExistence type="predicted"/>
<accession>A0A8S9LSM5</accession>
<dbReference type="Proteomes" id="UP000712281">
    <property type="component" value="Unassembled WGS sequence"/>
</dbReference>
<dbReference type="EMBL" id="QGKW02000276">
    <property type="protein sequence ID" value="KAF2608839.1"/>
    <property type="molecule type" value="Genomic_DNA"/>
</dbReference>
<reference evidence="1" key="1">
    <citation type="submission" date="2019-12" db="EMBL/GenBank/DDBJ databases">
        <title>Genome sequencing and annotation of Brassica cretica.</title>
        <authorList>
            <person name="Studholme D.J."/>
            <person name="Sarris P.F."/>
        </authorList>
    </citation>
    <scope>NUCLEOTIDE SEQUENCE</scope>
    <source>
        <strain evidence="1">PFS-001/15</strain>
        <tissue evidence="1">Leaf</tissue>
    </source>
</reference>
<gene>
    <name evidence="1" type="ORF">F2Q68_00042951</name>
</gene>
<comment type="caution">
    <text evidence="1">The sequence shown here is derived from an EMBL/GenBank/DDBJ whole genome shotgun (WGS) entry which is preliminary data.</text>
</comment>